<dbReference type="eggNOG" id="COG5470">
    <property type="taxonomic scope" value="Bacteria"/>
</dbReference>
<dbReference type="Gene3D" id="3.30.110.190">
    <property type="match status" value="1"/>
</dbReference>
<sequence>MAPRNLVHRVGRMAGWAARTGYQLTKLLPSAENERVPHSGALPDHFPAHRADSLRALMAELLTESADLGRQQATLRLYETALRSLVPDEARLLATLAEGSPFPTLDVAERTLLGGTGGFVLRNASTVGRAAGVTLADHVPGYITRLVAFGLADLGPEDGALSTHYEVLAADEVVLDAARAVRRPSFVRGTVRISGFGARLWRACDPAGEEAAR</sequence>
<proteinExistence type="predicted"/>
<gene>
    <name evidence="1" type="ORF">SacxiDRAFT_2604</name>
</gene>
<dbReference type="AlphaFoldDB" id="I0V3X1"/>
<dbReference type="Proteomes" id="UP000004691">
    <property type="component" value="Unassembled WGS sequence"/>
</dbReference>
<dbReference type="EMBL" id="JH636049">
    <property type="protein sequence ID" value="EID54824.1"/>
    <property type="molecule type" value="Genomic_DNA"/>
</dbReference>
<dbReference type="HOGENOM" id="CLU_098668_0_0_11"/>
<reference evidence="1 2" key="1">
    <citation type="submission" date="2012-01" db="EMBL/GenBank/DDBJ databases">
        <title>Improved High-Quality Draft sequence of Saccharomonospora xinjiangensis XJ-54.</title>
        <authorList>
            <consortium name="US DOE Joint Genome Institute"/>
            <person name="Lucas S."/>
            <person name="Han J."/>
            <person name="Lapidus A."/>
            <person name="Cheng J.-F."/>
            <person name="Goodwin L."/>
            <person name="Pitluck S."/>
            <person name="Peters L."/>
            <person name="Mikhailova N."/>
            <person name="Teshima H."/>
            <person name="Detter J.C."/>
            <person name="Han C."/>
            <person name="Tapia R."/>
            <person name="Land M."/>
            <person name="Hauser L."/>
            <person name="Kyrpides N."/>
            <person name="Ivanova N."/>
            <person name="Pagani I."/>
            <person name="Brambilla E.-M."/>
            <person name="Klenk H.-P."/>
            <person name="Woyke T."/>
        </authorList>
    </citation>
    <scope>NUCLEOTIDE SEQUENCE [LARGE SCALE GENOMIC DNA]</scope>
    <source>
        <strain evidence="1 2">XJ-54</strain>
    </source>
</reference>
<evidence type="ECO:0008006" key="3">
    <source>
        <dbReference type="Google" id="ProtNLM"/>
    </source>
</evidence>
<protein>
    <recommendedName>
        <fullName evidence="3">DUF4393 domain-containing protein</fullName>
    </recommendedName>
</protein>
<keyword evidence="2" id="KW-1185">Reference proteome</keyword>
<evidence type="ECO:0000313" key="1">
    <source>
        <dbReference type="EMBL" id="EID54824.1"/>
    </source>
</evidence>
<name>I0V3X1_9PSEU</name>
<dbReference type="STRING" id="882086.SacxiDRAFT_2604"/>
<accession>I0V3X1</accession>
<dbReference type="InterPro" id="IPR025506">
    <property type="entry name" value="Abi_alpha"/>
</dbReference>
<dbReference type="Pfam" id="PF14337">
    <property type="entry name" value="Abi_alpha"/>
    <property type="match status" value="1"/>
</dbReference>
<evidence type="ECO:0000313" key="2">
    <source>
        <dbReference type="Proteomes" id="UP000004691"/>
    </source>
</evidence>
<organism evidence="1 2">
    <name type="scientific">Saccharomonospora xinjiangensis XJ-54</name>
    <dbReference type="NCBI Taxonomy" id="882086"/>
    <lineage>
        <taxon>Bacteria</taxon>
        <taxon>Bacillati</taxon>
        <taxon>Actinomycetota</taxon>
        <taxon>Actinomycetes</taxon>
        <taxon>Pseudonocardiales</taxon>
        <taxon>Pseudonocardiaceae</taxon>
        <taxon>Saccharomonospora</taxon>
    </lineage>
</organism>